<reference evidence="2" key="1">
    <citation type="submission" date="2020-07" db="EMBL/GenBank/DDBJ databases">
        <title>Genomic analysis of a strain of Sedimentibacter Hydroxybenzoicus DSM7310.</title>
        <authorList>
            <person name="Ma S."/>
        </authorList>
    </citation>
    <scope>NUCLEOTIDE SEQUENCE</scope>
    <source>
        <strain evidence="2">DSM 7310</strain>
    </source>
</reference>
<keyword evidence="3" id="KW-1185">Reference proteome</keyword>
<dbReference type="SUPFAM" id="SSF46934">
    <property type="entry name" value="UBA-like"/>
    <property type="match status" value="1"/>
</dbReference>
<organism evidence="2 3">
    <name type="scientific">Sedimentibacter hydroxybenzoicus DSM 7310</name>
    <dbReference type="NCBI Taxonomy" id="1123245"/>
    <lineage>
        <taxon>Bacteria</taxon>
        <taxon>Bacillati</taxon>
        <taxon>Bacillota</taxon>
        <taxon>Tissierellia</taxon>
        <taxon>Sedimentibacter</taxon>
    </lineage>
</organism>
<proteinExistence type="predicted"/>
<keyword evidence="1" id="KW-0812">Transmembrane</keyword>
<keyword evidence="1" id="KW-1133">Transmembrane helix</keyword>
<evidence type="ECO:0000256" key="1">
    <source>
        <dbReference type="SAM" id="Phobius"/>
    </source>
</evidence>
<dbReference type="InterPro" id="IPR009060">
    <property type="entry name" value="UBA-like_sf"/>
</dbReference>
<evidence type="ECO:0000313" key="2">
    <source>
        <dbReference type="EMBL" id="NYB76013.1"/>
    </source>
</evidence>
<gene>
    <name evidence="2" type="ORF">HZF24_17845</name>
</gene>
<dbReference type="RefSeq" id="WP_179239732.1">
    <property type="nucleotide sequence ID" value="NZ_JACBNQ010000037.1"/>
</dbReference>
<keyword evidence="1" id="KW-0472">Membrane</keyword>
<dbReference type="Proteomes" id="UP000611629">
    <property type="component" value="Unassembled WGS sequence"/>
</dbReference>
<feature type="transmembrane region" description="Helical" evidence="1">
    <location>
        <begin position="81"/>
        <end position="104"/>
    </location>
</feature>
<dbReference type="EMBL" id="JACBNQ010000037">
    <property type="protein sequence ID" value="NYB76013.1"/>
    <property type="molecule type" value="Genomic_DNA"/>
</dbReference>
<accession>A0A974GXX5</accession>
<dbReference type="AlphaFoldDB" id="A0A974GXX5"/>
<sequence length="164" mass="18816">MKVTLEQIDELRNRVNVSYEEAKATLEKNDGDLIKSIIELEKKKGRKTEYKGSFTSFTDKLLSLRMSVKNEHGNTLLDVPLVIVLFTFLMAFWVVMVLFVLAILTSCKIKVYRAKSSLNVNGIKKNVKETVDKIKVKSENIIKDEEFNVVVEEDDSNENEIIIE</sequence>
<evidence type="ECO:0000313" key="3">
    <source>
        <dbReference type="Proteomes" id="UP000611629"/>
    </source>
</evidence>
<dbReference type="CDD" id="cd14360">
    <property type="entry name" value="UBA_NAC_like_bac"/>
    <property type="match status" value="1"/>
</dbReference>
<protein>
    <submittedName>
        <fullName evidence="2">DUF4342 domain-containing protein</fullName>
    </submittedName>
</protein>
<dbReference type="Gene3D" id="1.10.8.10">
    <property type="entry name" value="DNA helicase RuvA subunit, C-terminal domain"/>
    <property type="match status" value="1"/>
</dbReference>
<comment type="caution">
    <text evidence="2">The sequence shown here is derived from an EMBL/GenBank/DDBJ whole genome shotgun (WGS) entry which is preliminary data.</text>
</comment>
<name>A0A974GXX5_SEDHY</name>